<reference evidence="1" key="1">
    <citation type="submission" date="2021-02" db="EMBL/GenBank/DDBJ databases">
        <authorList>
            <person name="Nowell W R."/>
        </authorList>
    </citation>
    <scope>NUCLEOTIDE SEQUENCE</scope>
</reference>
<name>A0A818REV4_9BILA</name>
<dbReference type="SUPFAM" id="SSF102114">
    <property type="entry name" value="Radical SAM enzymes"/>
    <property type="match status" value="1"/>
</dbReference>
<evidence type="ECO:0000313" key="2">
    <source>
        <dbReference type="Proteomes" id="UP000663844"/>
    </source>
</evidence>
<dbReference type="InterPro" id="IPR058240">
    <property type="entry name" value="rSAM_sf"/>
</dbReference>
<protein>
    <recommendedName>
        <fullName evidence="3">Radical SAM core domain-containing protein</fullName>
    </recommendedName>
</protein>
<accession>A0A818REV4</accession>
<proteinExistence type="predicted"/>
<evidence type="ECO:0008006" key="3">
    <source>
        <dbReference type="Google" id="ProtNLM"/>
    </source>
</evidence>
<sequence length="234" mass="27629">MFLFGDMVKQQIQDRCPQIQGIYYAGQIDKNQSAKTNFNELPPSFLNNLIPNQNFVRWETQRGCPFSCSFCQHRKIALQTRIEIIKPEFLDLIVQLNKTAMVVLEFGLQTIHPSEQKFIDRSNVKFHLFLVYLDKQLIHLKNQLMLLRGTPLYEQKDQLKLIESDEGVCDEIDRIQQYGIKHVVSSPTFSYDDWRKMAELAGYLEIKNNSYLKKRDQNYVQHQQNINKPNHFTK</sequence>
<dbReference type="AlphaFoldDB" id="A0A818REV4"/>
<comment type="caution">
    <text evidence="1">The sequence shown here is derived from an EMBL/GenBank/DDBJ whole genome shotgun (WGS) entry which is preliminary data.</text>
</comment>
<dbReference type="EMBL" id="CAJOAZ010000442">
    <property type="protein sequence ID" value="CAF3649485.1"/>
    <property type="molecule type" value="Genomic_DNA"/>
</dbReference>
<organism evidence="1 2">
    <name type="scientific">Adineta steineri</name>
    <dbReference type="NCBI Taxonomy" id="433720"/>
    <lineage>
        <taxon>Eukaryota</taxon>
        <taxon>Metazoa</taxon>
        <taxon>Spiralia</taxon>
        <taxon>Gnathifera</taxon>
        <taxon>Rotifera</taxon>
        <taxon>Eurotatoria</taxon>
        <taxon>Bdelloidea</taxon>
        <taxon>Adinetida</taxon>
        <taxon>Adinetidae</taxon>
        <taxon>Adineta</taxon>
    </lineage>
</organism>
<gene>
    <name evidence="1" type="ORF">OXD698_LOCUS8935</name>
</gene>
<evidence type="ECO:0000313" key="1">
    <source>
        <dbReference type="EMBL" id="CAF3649485.1"/>
    </source>
</evidence>
<dbReference type="Proteomes" id="UP000663844">
    <property type="component" value="Unassembled WGS sequence"/>
</dbReference>